<evidence type="ECO:0000313" key="5">
    <source>
        <dbReference type="Proteomes" id="UP001347796"/>
    </source>
</evidence>
<dbReference type="InterPro" id="IPR003609">
    <property type="entry name" value="Pan_app"/>
</dbReference>
<evidence type="ECO:0000259" key="3">
    <source>
        <dbReference type="PROSITE" id="PS51406"/>
    </source>
</evidence>
<dbReference type="Proteomes" id="UP001347796">
    <property type="component" value="Unassembled WGS sequence"/>
</dbReference>
<dbReference type="PANTHER" id="PTHR19143">
    <property type="entry name" value="FIBRINOGEN/TENASCIN/ANGIOPOEITIN"/>
    <property type="match status" value="1"/>
</dbReference>
<dbReference type="Pfam" id="PF00147">
    <property type="entry name" value="Fibrinogen_C"/>
    <property type="match status" value="1"/>
</dbReference>
<dbReference type="PROSITE" id="PS00022">
    <property type="entry name" value="EGF_1"/>
    <property type="match status" value="1"/>
</dbReference>
<keyword evidence="5" id="KW-1185">Reference proteome</keyword>
<dbReference type="SUPFAM" id="SSF56496">
    <property type="entry name" value="Fibrinogen C-terminal domain-like"/>
    <property type="match status" value="1"/>
</dbReference>
<feature type="chain" id="PRO_5043041358" description="Fibrinogen C-terminal domain-containing protein" evidence="1">
    <location>
        <begin position="22"/>
        <end position="341"/>
    </location>
</feature>
<dbReference type="PROSITE" id="PS51406">
    <property type="entry name" value="FIBRINOGEN_C_2"/>
    <property type="match status" value="1"/>
</dbReference>
<reference evidence="4 5" key="1">
    <citation type="submission" date="2024-01" db="EMBL/GenBank/DDBJ databases">
        <title>The genome of the rayed Mediterranean limpet Patella caerulea (Linnaeus, 1758).</title>
        <authorList>
            <person name="Anh-Thu Weber A."/>
            <person name="Halstead-Nussloch G."/>
        </authorList>
    </citation>
    <scope>NUCLEOTIDE SEQUENCE [LARGE SCALE GENOMIC DNA]</scope>
    <source>
        <strain evidence="4">AATW-2023a</strain>
        <tissue evidence="4">Whole specimen</tissue>
    </source>
</reference>
<feature type="domain" description="Fibrinogen C-terminal" evidence="3">
    <location>
        <begin position="127"/>
        <end position="341"/>
    </location>
</feature>
<dbReference type="SMART" id="SM00186">
    <property type="entry name" value="FBG"/>
    <property type="match status" value="1"/>
</dbReference>
<dbReference type="AlphaFoldDB" id="A0AAN8PN36"/>
<dbReference type="EMBL" id="JAZGQO010000008">
    <property type="protein sequence ID" value="KAK6180402.1"/>
    <property type="molecule type" value="Genomic_DNA"/>
</dbReference>
<dbReference type="InterPro" id="IPR014716">
    <property type="entry name" value="Fibrinogen_a/b/g_C_1"/>
</dbReference>
<dbReference type="GO" id="GO:0005615">
    <property type="term" value="C:extracellular space"/>
    <property type="evidence" value="ECO:0007669"/>
    <property type="project" value="TreeGrafter"/>
</dbReference>
<feature type="signal peptide" evidence="1">
    <location>
        <begin position="1"/>
        <end position="21"/>
    </location>
</feature>
<dbReference type="InterPro" id="IPR050373">
    <property type="entry name" value="Fibrinogen_C-term_domain"/>
</dbReference>
<dbReference type="InterPro" id="IPR000742">
    <property type="entry name" value="EGF"/>
</dbReference>
<evidence type="ECO:0000259" key="2">
    <source>
        <dbReference type="PROSITE" id="PS50948"/>
    </source>
</evidence>
<proteinExistence type="predicted"/>
<dbReference type="InterPro" id="IPR002181">
    <property type="entry name" value="Fibrinogen_a/b/g_C_dom"/>
</dbReference>
<dbReference type="InterPro" id="IPR036056">
    <property type="entry name" value="Fibrinogen-like_C"/>
</dbReference>
<gene>
    <name evidence="4" type="ORF">SNE40_012566</name>
</gene>
<evidence type="ECO:0008006" key="6">
    <source>
        <dbReference type="Google" id="ProtNLM"/>
    </source>
</evidence>
<dbReference type="Gene3D" id="3.90.215.10">
    <property type="entry name" value="Gamma Fibrinogen, chain A, domain 1"/>
    <property type="match status" value="1"/>
</dbReference>
<sequence>MSGRLISSFLALATSIFISNAYCSMTVDQEFFSPEICDHGQVDSKYQTSNLSGVSLIECAVGCHRENNCYSFTYGPDCVYHAGIITSDCSTAINRTEPFYFEKASCLNGGTEQPDGTCYCQDGFIGDRCHRLMTDCSEGANFPYYANLNLALYAKPVIATQPILVRCTMQYGGRTDVLQHLLPATNFTRSWAEYKNGFGEGEMFIGLEKLYLLLNSRTMDLHFAVYNIDSLYYHQTYYNFRIGNESEDYMIKNIGSFGGPLGNCLSDLIGFSFATFDHGDANGRNCADSFTAGFWFREYCAKCNPFGQLVRPADGFRLNVSNEKFWPDVNFSPWRVKAWIE</sequence>
<protein>
    <recommendedName>
        <fullName evidence="6">Fibrinogen C-terminal domain-containing protein</fullName>
    </recommendedName>
</protein>
<evidence type="ECO:0000313" key="4">
    <source>
        <dbReference type="EMBL" id="KAK6180402.1"/>
    </source>
</evidence>
<feature type="domain" description="Apple" evidence="2">
    <location>
        <begin position="37"/>
        <end position="106"/>
    </location>
</feature>
<accession>A0AAN8PN36</accession>
<dbReference type="PROSITE" id="PS01186">
    <property type="entry name" value="EGF_2"/>
    <property type="match status" value="1"/>
</dbReference>
<organism evidence="4 5">
    <name type="scientific">Patella caerulea</name>
    <name type="common">Rayed Mediterranean limpet</name>
    <dbReference type="NCBI Taxonomy" id="87958"/>
    <lineage>
        <taxon>Eukaryota</taxon>
        <taxon>Metazoa</taxon>
        <taxon>Spiralia</taxon>
        <taxon>Lophotrochozoa</taxon>
        <taxon>Mollusca</taxon>
        <taxon>Gastropoda</taxon>
        <taxon>Patellogastropoda</taxon>
        <taxon>Patelloidea</taxon>
        <taxon>Patellidae</taxon>
        <taxon>Patella</taxon>
    </lineage>
</organism>
<name>A0AAN8PN36_PATCE</name>
<evidence type="ECO:0000256" key="1">
    <source>
        <dbReference type="SAM" id="SignalP"/>
    </source>
</evidence>
<comment type="caution">
    <text evidence="4">The sequence shown here is derived from an EMBL/GenBank/DDBJ whole genome shotgun (WGS) entry which is preliminary data.</text>
</comment>
<dbReference type="PROSITE" id="PS50948">
    <property type="entry name" value="PAN"/>
    <property type="match status" value="1"/>
</dbReference>
<dbReference type="Gene3D" id="2.10.25.10">
    <property type="entry name" value="Laminin"/>
    <property type="match status" value="1"/>
</dbReference>
<keyword evidence="1" id="KW-0732">Signal</keyword>